<dbReference type="PANTHER" id="PTHR30525:SF0">
    <property type="entry name" value="1-DEOXY-D-XYLULOSE 5-PHOSPHATE REDUCTOISOMERASE, CHLOROPLASTIC"/>
    <property type="match status" value="1"/>
</dbReference>
<evidence type="ECO:0000256" key="9">
    <source>
        <dbReference type="ARBA" id="ARBA00023211"/>
    </source>
</evidence>
<dbReference type="Pfam" id="PF08436">
    <property type="entry name" value="DXP_redisom_C"/>
    <property type="match status" value="1"/>
</dbReference>
<dbReference type="InterPro" id="IPR036169">
    <property type="entry name" value="DXPR_C_sf"/>
</dbReference>
<dbReference type="EMBL" id="JACNJD010000156">
    <property type="protein sequence ID" value="MBC8176709.1"/>
    <property type="molecule type" value="Genomic_DNA"/>
</dbReference>
<dbReference type="UniPathway" id="UPA00056">
    <property type="reaction ID" value="UER00092"/>
</dbReference>
<evidence type="ECO:0000256" key="3">
    <source>
        <dbReference type="ARBA" id="ARBA00005094"/>
    </source>
</evidence>
<comment type="pathway">
    <text evidence="3">Isoprenoid biosynthesis; isopentenyl diphosphate biosynthesis via DXP pathway; isopentenyl diphosphate from 1-deoxy-D-xylulose 5-phosphate: step 1/6.</text>
</comment>
<comment type="similarity">
    <text evidence="4">Belongs to the DXR family.</text>
</comment>
<evidence type="ECO:0000256" key="5">
    <source>
        <dbReference type="ARBA" id="ARBA00012366"/>
    </source>
</evidence>
<feature type="domain" description="DXP reductoisomerase C-terminal" evidence="14">
    <location>
        <begin position="161"/>
        <end position="277"/>
    </location>
</feature>
<evidence type="ECO:0000259" key="14">
    <source>
        <dbReference type="Pfam" id="PF13288"/>
    </source>
</evidence>
<evidence type="ECO:0000256" key="7">
    <source>
        <dbReference type="ARBA" id="ARBA00022857"/>
    </source>
</evidence>
<name>A0A8J6T759_9DELT</name>
<evidence type="ECO:0000256" key="2">
    <source>
        <dbReference type="ARBA" id="ARBA00001946"/>
    </source>
</evidence>
<dbReference type="SUPFAM" id="SSF55347">
    <property type="entry name" value="Glyceraldehyde-3-phosphate dehydrogenase-like, C-terminal domain"/>
    <property type="match status" value="1"/>
</dbReference>
<dbReference type="InterPro" id="IPR013644">
    <property type="entry name" value="DXP_reductoisomerase_C"/>
</dbReference>
<feature type="domain" description="1-deoxy-D-xylulose 5-phosphate reductoisomerase C-terminal" evidence="13">
    <location>
        <begin position="46"/>
        <end position="129"/>
    </location>
</feature>
<keyword evidence="9" id="KW-0464">Manganese</keyword>
<comment type="caution">
    <text evidence="15">The sequence shown here is derived from an EMBL/GenBank/DDBJ whole genome shotgun (WGS) entry which is preliminary data.</text>
</comment>
<dbReference type="Gene3D" id="1.10.1740.10">
    <property type="match status" value="1"/>
</dbReference>
<comment type="cofactor">
    <cofactor evidence="2">
        <name>Mg(2+)</name>
        <dbReference type="ChEBI" id="CHEBI:18420"/>
    </cofactor>
</comment>
<dbReference type="EC" id="1.1.1.267" evidence="5"/>
<evidence type="ECO:0000256" key="11">
    <source>
        <dbReference type="ARBA" id="ARBA00048543"/>
    </source>
</evidence>
<dbReference type="SUPFAM" id="SSF69055">
    <property type="entry name" value="1-deoxy-D-xylulose-5-phosphate reductoisomerase, C-terminal domain"/>
    <property type="match status" value="1"/>
</dbReference>
<keyword evidence="8 15" id="KW-0560">Oxidoreductase</keyword>
<keyword evidence="7" id="KW-0521">NADP</keyword>
<evidence type="ECO:0000256" key="8">
    <source>
        <dbReference type="ARBA" id="ARBA00023002"/>
    </source>
</evidence>
<evidence type="ECO:0000256" key="6">
    <source>
        <dbReference type="ARBA" id="ARBA00022723"/>
    </source>
</evidence>
<evidence type="ECO:0000256" key="1">
    <source>
        <dbReference type="ARBA" id="ARBA00001936"/>
    </source>
</evidence>
<evidence type="ECO:0000256" key="4">
    <source>
        <dbReference type="ARBA" id="ARBA00006825"/>
    </source>
</evidence>
<dbReference type="Proteomes" id="UP000650524">
    <property type="component" value="Unassembled WGS sequence"/>
</dbReference>
<dbReference type="NCBIfam" id="TIGR00243">
    <property type="entry name" value="Dxr"/>
    <property type="match status" value="1"/>
</dbReference>
<evidence type="ECO:0000313" key="16">
    <source>
        <dbReference type="Proteomes" id="UP000650524"/>
    </source>
</evidence>
<keyword evidence="10" id="KW-0414">Isoprene biosynthesis</keyword>
<dbReference type="PANTHER" id="PTHR30525">
    <property type="entry name" value="1-DEOXY-D-XYLULOSE 5-PHOSPHATE REDUCTOISOMERASE"/>
    <property type="match status" value="1"/>
</dbReference>
<dbReference type="GO" id="GO:0030145">
    <property type="term" value="F:manganese ion binding"/>
    <property type="evidence" value="ECO:0007669"/>
    <property type="project" value="TreeGrafter"/>
</dbReference>
<dbReference type="Pfam" id="PF02670">
    <property type="entry name" value="DXP_reductoisom"/>
    <property type="match status" value="1"/>
</dbReference>
<evidence type="ECO:0000259" key="12">
    <source>
        <dbReference type="Pfam" id="PF02670"/>
    </source>
</evidence>
<dbReference type="InterPro" id="IPR013512">
    <property type="entry name" value="DXP_reductoisomerase_N"/>
</dbReference>
<sequence>MTGAAGLIPTYEAIKAGKDIALANKETMVMAGPLIMAEAKKRNVSILPIDSEHSAVLQSLKGHMKEDLKRVILTASGGPFRDLSLDEMREVTAAQALRHPNWSMGTKITIDSATMMNKGLEVIEAKWLFDLEMDQIDILIHPQSILHSMVEYKDGSIIGQMGIPDMTIPISYALSYPRHIRNDLTPLDLEKVGSLSFKRPDMKQFKCLDLALKAATKGGSMPAVLNGANEIAVDAFLKGVIGFLEIPDLIEKTMNTHTHSPVETIEAVLAADRWARETAREWLNS</sequence>
<dbReference type="Gene3D" id="3.40.50.720">
    <property type="entry name" value="NAD(P)-binding Rossmann-like Domain"/>
    <property type="match status" value="1"/>
</dbReference>
<dbReference type="HAMAP" id="MF_00183">
    <property type="entry name" value="DXP_reductoisom"/>
    <property type="match status" value="1"/>
</dbReference>
<dbReference type="InterPro" id="IPR003821">
    <property type="entry name" value="DXP_reductoisomerase"/>
</dbReference>
<reference evidence="15 16" key="1">
    <citation type="submission" date="2020-08" db="EMBL/GenBank/DDBJ databases">
        <title>Bridging the membrane lipid divide: bacteria of the FCB group superphylum have the potential to synthesize archaeal ether lipids.</title>
        <authorList>
            <person name="Villanueva L."/>
            <person name="Von Meijenfeldt F.A.B."/>
            <person name="Westbye A.B."/>
            <person name="Yadav S."/>
            <person name="Hopmans E.C."/>
            <person name="Dutilh B.E."/>
            <person name="Sinninghe Damste J.S."/>
        </authorList>
    </citation>
    <scope>NUCLEOTIDE SEQUENCE [LARGE SCALE GENOMIC DNA]</scope>
    <source>
        <strain evidence="15">NIOZ-UU27</strain>
    </source>
</reference>
<dbReference type="Pfam" id="PF13288">
    <property type="entry name" value="DXPR_C"/>
    <property type="match status" value="1"/>
</dbReference>
<dbReference type="GO" id="GO:0051484">
    <property type="term" value="P:isopentenyl diphosphate biosynthetic process, methylerythritol 4-phosphate pathway involved in terpenoid biosynthetic process"/>
    <property type="evidence" value="ECO:0007669"/>
    <property type="project" value="TreeGrafter"/>
</dbReference>
<feature type="domain" description="1-deoxy-D-xylulose 5-phosphate reductoisomerase N-terminal" evidence="12">
    <location>
        <begin position="2"/>
        <end position="32"/>
    </location>
</feature>
<evidence type="ECO:0000259" key="13">
    <source>
        <dbReference type="Pfam" id="PF08436"/>
    </source>
</evidence>
<gene>
    <name evidence="15" type="ORF">H8E19_04835</name>
</gene>
<protein>
    <recommendedName>
        <fullName evidence="5">1-deoxy-D-xylulose-5-phosphate reductoisomerase</fullName>
        <ecNumber evidence="5">1.1.1.267</ecNumber>
    </recommendedName>
</protein>
<keyword evidence="6" id="KW-0479">Metal-binding</keyword>
<dbReference type="AlphaFoldDB" id="A0A8J6T759"/>
<comment type="cofactor">
    <cofactor evidence="1">
        <name>Mn(2+)</name>
        <dbReference type="ChEBI" id="CHEBI:29035"/>
    </cofactor>
</comment>
<dbReference type="GO" id="GO:0070402">
    <property type="term" value="F:NADPH binding"/>
    <property type="evidence" value="ECO:0007669"/>
    <property type="project" value="InterPro"/>
</dbReference>
<proteinExistence type="inferred from homology"/>
<accession>A0A8J6T759</accession>
<feature type="non-terminal residue" evidence="15">
    <location>
        <position position="1"/>
    </location>
</feature>
<organism evidence="15 16">
    <name type="scientific">Candidatus Desulfacyla euxinica</name>
    <dbReference type="NCBI Taxonomy" id="2841693"/>
    <lineage>
        <taxon>Bacteria</taxon>
        <taxon>Deltaproteobacteria</taxon>
        <taxon>Candidatus Desulfacyla</taxon>
    </lineage>
</organism>
<dbReference type="InterPro" id="IPR026877">
    <property type="entry name" value="DXPR_C"/>
</dbReference>
<evidence type="ECO:0000313" key="15">
    <source>
        <dbReference type="EMBL" id="MBC8176709.1"/>
    </source>
</evidence>
<comment type="catalytic activity">
    <reaction evidence="11">
        <text>2-C-methyl-D-erythritol 4-phosphate + NADP(+) = 1-deoxy-D-xylulose 5-phosphate + NADPH + H(+)</text>
        <dbReference type="Rhea" id="RHEA:13717"/>
        <dbReference type="ChEBI" id="CHEBI:15378"/>
        <dbReference type="ChEBI" id="CHEBI:57783"/>
        <dbReference type="ChEBI" id="CHEBI:57792"/>
        <dbReference type="ChEBI" id="CHEBI:58262"/>
        <dbReference type="ChEBI" id="CHEBI:58349"/>
        <dbReference type="EC" id="1.1.1.267"/>
    </reaction>
    <physiologicalReaction direction="right-to-left" evidence="11">
        <dbReference type="Rhea" id="RHEA:13719"/>
    </physiologicalReaction>
</comment>
<dbReference type="GO" id="GO:0030604">
    <property type="term" value="F:1-deoxy-D-xylulose-5-phosphate reductoisomerase activity"/>
    <property type="evidence" value="ECO:0007669"/>
    <property type="project" value="UniProtKB-EC"/>
</dbReference>
<evidence type="ECO:0000256" key="10">
    <source>
        <dbReference type="ARBA" id="ARBA00023229"/>
    </source>
</evidence>